<evidence type="ECO:0000256" key="7">
    <source>
        <dbReference type="ARBA" id="ARBA00023285"/>
    </source>
</evidence>
<evidence type="ECO:0000313" key="9">
    <source>
        <dbReference type="EMBL" id="HHQ80011.1"/>
    </source>
</evidence>
<protein>
    <submittedName>
        <fullName evidence="9">ArgE/DapE family deacylase</fullName>
    </submittedName>
</protein>
<comment type="cofactor">
    <cofactor evidence="1">
        <name>Co(2+)</name>
        <dbReference type="ChEBI" id="CHEBI:48828"/>
    </cofactor>
</comment>
<name>A0A7J3ZIQ6_9CREN</name>
<dbReference type="InterPro" id="IPR036264">
    <property type="entry name" value="Bact_exopeptidase_dim_dom"/>
</dbReference>
<dbReference type="GO" id="GO:0016787">
    <property type="term" value="F:hydrolase activity"/>
    <property type="evidence" value="ECO:0007669"/>
    <property type="project" value="UniProtKB-KW"/>
</dbReference>
<organism evidence="9">
    <name type="scientific">Fervidicoccus fontis</name>
    <dbReference type="NCBI Taxonomy" id="683846"/>
    <lineage>
        <taxon>Archaea</taxon>
        <taxon>Thermoproteota</taxon>
        <taxon>Thermoprotei</taxon>
        <taxon>Fervidicoccales</taxon>
        <taxon>Fervidicoccaceae</taxon>
        <taxon>Fervidicoccus</taxon>
    </lineage>
</organism>
<comment type="similarity">
    <text evidence="3">Belongs to the peptidase M20A family.</text>
</comment>
<dbReference type="GO" id="GO:0046872">
    <property type="term" value="F:metal ion binding"/>
    <property type="evidence" value="ECO:0007669"/>
    <property type="project" value="UniProtKB-KW"/>
</dbReference>
<evidence type="ECO:0000259" key="8">
    <source>
        <dbReference type="Pfam" id="PF07687"/>
    </source>
</evidence>
<evidence type="ECO:0000256" key="5">
    <source>
        <dbReference type="ARBA" id="ARBA00022801"/>
    </source>
</evidence>
<dbReference type="Pfam" id="PF07687">
    <property type="entry name" value="M20_dimer"/>
    <property type="match status" value="1"/>
</dbReference>
<feature type="domain" description="Peptidase M20 dimerisation" evidence="8">
    <location>
        <begin position="192"/>
        <end position="307"/>
    </location>
</feature>
<gene>
    <name evidence="9" type="ORF">ENM78_00885</name>
</gene>
<accession>A0A7J3ZIQ6</accession>
<comment type="cofactor">
    <cofactor evidence="2">
        <name>Zn(2+)</name>
        <dbReference type="ChEBI" id="CHEBI:29105"/>
    </cofactor>
</comment>
<dbReference type="SUPFAM" id="SSF53187">
    <property type="entry name" value="Zn-dependent exopeptidases"/>
    <property type="match status" value="1"/>
</dbReference>
<dbReference type="InterPro" id="IPR010182">
    <property type="entry name" value="ArgE/DapE"/>
</dbReference>
<evidence type="ECO:0000256" key="6">
    <source>
        <dbReference type="ARBA" id="ARBA00022833"/>
    </source>
</evidence>
<proteinExistence type="inferred from homology"/>
<dbReference type="NCBIfam" id="TIGR01910">
    <property type="entry name" value="DapE-ArgE"/>
    <property type="match status" value="1"/>
</dbReference>
<keyword evidence="6" id="KW-0862">Zinc</keyword>
<evidence type="ECO:0000256" key="3">
    <source>
        <dbReference type="ARBA" id="ARBA00006247"/>
    </source>
</evidence>
<dbReference type="InterPro" id="IPR011650">
    <property type="entry name" value="Peptidase_M20_dimer"/>
</dbReference>
<comment type="caution">
    <text evidence="9">The sequence shown here is derived from an EMBL/GenBank/DDBJ whole genome shotgun (WGS) entry which is preliminary data.</text>
</comment>
<evidence type="ECO:0000256" key="2">
    <source>
        <dbReference type="ARBA" id="ARBA00001947"/>
    </source>
</evidence>
<keyword evidence="5" id="KW-0378">Hydrolase</keyword>
<dbReference type="PANTHER" id="PTHR43808:SF32">
    <property type="entry name" value="ARGE_DAPE-RELATED DEACYLASE"/>
    <property type="match status" value="1"/>
</dbReference>
<keyword evidence="7" id="KW-0170">Cobalt</keyword>
<keyword evidence="4" id="KW-0479">Metal-binding</keyword>
<dbReference type="Gene3D" id="3.30.70.360">
    <property type="match status" value="1"/>
</dbReference>
<dbReference type="Pfam" id="PF01546">
    <property type="entry name" value="Peptidase_M20"/>
    <property type="match status" value="1"/>
</dbReference>
<evidence type="ECO:0000256" key="4">
    <source>
        <dbReference type="ARBA" id="ARBA00022723"/>
    </source>
</evidence>
<dbReference type="PANTHER" id="PTHR43808">
    <property type="entry name" value="ACETYLORNITHINE DEACETYLASE"/>
    <property type="match status" value="1"/>
</dbReference>
<dbReference type="EMBL" id="DRZC01000014">
    <property type="protein sequence ID" value="HHQ80011.1"/>
    <property type="molecule type" value="Genomic_DNA"/>
</dbReference>
<dbReference type="InterPro" id="IPR050072">
    <property type="entry name" value="Peptidase_M20A"/>
</dbReference>
<dbReference type="SUPFAM" id="SSF55031">
    <property type="entry name" value="Bacterial exopeptidase dimerisation domain"/>
    <property type="match status" value="1"/>
</dbReference>
<dbReference type="NCBIfam" id="NF006400">
    <property type="entry name" value="PRK08651.1-3"/>
    <property type="match status" value="1"/>
</dbReference>
<dbReference type="Gene3D" id="3.40.630.10">
    <property type="entry name" value="Zn peptidases"/>
    <property type="match status" value="2"/>
</dbReference>
<dbReference type="InterPro" id="IPR002933">
    <property type="entry name" value="Peptidase_M20"/>
</dbReference>
<sequence length="417" mass="46312">MDLGEELKREGLDLLLQLISIPSISPSGEHYEEIVSALREFFEKHSIDVEVFRVPEEYQKRNCKQAGSLPRYIVRALVEGEERPWLQLNGHYDVVPGGPGWTKTDPFTPLVVGDLVYGRGATDMKGGLTSMALSLVLYSQQKKRPTTLDAVFVPDEEIGGECGTGYYLHLLGDNLPDCAIIAEPSSPNYIYVGHRGGLWLKVRIKGRTAHGSTPWAGVNAFINMAKLVVWLEENYVKGLSYVKSKYEYDIPNANSPTAMIGGEAGVPQGKANQVPGEAFFTIDRRLVVEEKLEDVEEELRQTIIEAARRLGIEEDNIEITITSRVKPAIVPPGNVLSRAITARAQQLGLPKPREVVSVGGLDLRYYTERGVLVVSYGPGVHKASHSPDEYVSFKEVLKFAEIYSKLPFELSKLTQRE</sequence>
<reference evidence="9" key="1">
    <citation type="journal article" date="2020" name="mSystems">
        <title>Genome- and Community-Level Interaction Insights into Carbon Utilization and Element Cycling Functions of Hydrothermarchaeota in Hydrothermal Sediment.</title>
        <authorList>
            <person name="Zhou Z."/>
            <person name="Liu Y."/>
            <person name="Xu W."/>
            <person name="Pan J."/>
            <person name="Luo Z.H."/>
            <person name="Li M."/>
        </authorList>
    </citation>
    <scope>NUCLEOTIDE SEQUENCE [LARGE SCALE GENOMIC DNA]</scope>
    <source>
        <strain evidence="9">SpSt-1116</strain>
    </source>
</reference>
<dbReference type="AlphaFoldDB" id="A0A7J3ZIQ6"/>
<evidence type="ECO:0000256" key="1">
    <source>
        <dbReference type="ARBA" id="ARBA00001941"/>
    </source>
</evidence>